<sequence>MNKVSLIATTVLTGTLLFTSTNVTEAKADEVTANNAKDIAMQAMKDSGGNPNLQNFKAVKDKGDYYEIGVNNKSDADIGTYKVFKDGEVQYKSGHFGNYSSLSTGNCYTGQGITTKSYHAPQHAFHKEPAVDSTRELNSFYVGDVQSTDLPEETQNTLPDTGKQSNQLFNNVIAGSSLLVGGLLIVRRRHSSKIS</sequence>
<dbReference type="RefSeq" id="WP_115312619.1">
    <property type="nucleotide sequence ID" value="NZ_CP066042.1"/>
</dbReference>
<feature type="domain" description="Gram-positive cocci surface proteins LPxTG" evidence="6">
    <location>
        <begin position="154"/>
        <end position="190"/>
    </location>
</feature>
<organism evidence="7 8">
    <name type="scientific">Staphylococcus saccharolyticus</name>
    <dbReference type="NCBI Taxonomy" id="33028"/>
    <lineage>
        <taxon>Bacteria</taxon>
        <taxon>Bacillati</taxon>
        <taxon>Bacillota</taxon>
        <taxon>Bacilli</taxon>
        <taxon>Bacillales</taxon>
        <taxon>Staphylococcaceae</taxon>
        <taxon>Staphylococcus</taxon>
    </lineage>
</organism>
<evidence type="ECO:0000256" key="3">
    <source>
        <dbReference type="ARBA" id="ARBA00022525"/>
    </source>
</evidence>
<evidence type="ECO:0000259" key="6">
    <source>
        <dbReference type="Pfam" id="PF00746"/>
    </source>
</evidence>
<evidence type="ECO:0000256" key="4">
    <source>
        <dbReference type="ARBA" id="ARBA00022729"/>
    </source>
</evidence>
<dbReference type="AlphaFoldDB" id="A0A380GYP8"/>
<name>A0A380GYP8_9STAP</name>
<protein>
    <submittedName>
        <fullName evidence="7">Cell wall surface anchor family protein</fullName>
    </submittedName>
</protein>
<dbReference type="GeneID" id="63935089"/>
<comment type="subcellular location">
    <subcellularLocation>
        <location evidence="1">Secreted</location>
        <location evidence="1">Cell wall</location>
        <topology evidence="1">Peptidoglycan-anchor</topology>
    </subcellularLocation>
</comment>
<dbReference type="NCBIfam" id="TIGR01167">
    <property type="entry name" value="LPXTG_anchor"/>
    <property type="match status" value="1"/>
</dbReference>
<gene>
    <name evidence="7" type="ORF">NCTC11807_00427</name>
</gene>
<keyword evidence="8" id="KW-1185">Reference proteome</keyword>
<keyword evidence="3" id="KW-0964">Secreted</keyword>
<keyword evidence="5" id="KW-0572">Peptidoglycan-anchor</keyword>
<proteinExistence type="predicted"/>
<keyword evidence="4" id="KW-0732">Signal</keyword>
<dbReference type="Proteomes" id="UP000255425">
    <property type="component" value="Unassembled WGS sequence"/>
</dbReference>
<keyword evidence="2" id="KW-0134">Cell wall</keyword>
<evidence type="ECO:0000313" key="7">
    <source>
        <dbReference type="EMBL" id="SUM68114.1"/>
    </source>
</evidence>
<dbReference type="EMBL" id="UHDZ01000001">
    <property type="protein sequence ID" value="SUM68114.1"/>
    <property type="molecule type" value="Genomic_DNA"/>
</dbReference>
<evidence type="ECO:0000313" key="8">
    <source>
        <dbReference type="Proteomes" id="UP000255425"/>
    </source>
</evidence>
<accession>A0A380GYP8</accession>
<reference evidence="7 8" key="1">
    <citation type="submission" date="2018-06" db="EMBL/GenBank/DDBJ databases">
        <authorList>
            <consortium name="Pathogen Informatics"/>
            <person name="Doyle S."/>
        </authorList>
    </citation>
    <scope>NUCLEOTIDE SEQUENCE [LARGE SCALE GENOMIC DNA]</scope>
    <source>
        <strain evidence="7 8">NCTC11807</strain>
    </source>
</reference>
<evidence type="ECO:0000256" key="2">
    <source>
        <dbReference type="ARBA" id="ARBA00022512"/>
    </source>
</evidence>
<evidence type="ECO:0000256" key="1">
    <source>
        <dbReference type="ARBA" id="ARBA00004168"/>
    </source>
</evidence>
<dbReference type="Pfam" id="PF00746">
    <property type="entry name" value="Gram_pos_anchor"/>
    <property type="match status" value="1"/>
</dbReference>
<dbReference type="InterPro" id="IPR019931">
    <property type="entry name" value="LPXTG_anchor"/>
</dbReference>
<evidence type="ECO:0000256" key="5">
    <source>
        <dbReference type="ARBA" id="ARBA00023088"/>
    </source>
</evidence>